<sequence length="448" mass="50644">MDRAVCMARRVVIMKAATQPKESGELQERSEALPDGTALLGDQFTVERALSNGGFGITYLARDNYLDRRVVIKECYPEVFCMRQGNNVLVRSDQHKEKYRTIVKMFMREARSIAKMRHPNIVGVHRIFEDNQTAYMVLDLIHGRDLLSIVNDKNKPLPPTQIKEILIKVLDAVDLVHQNDLLHRDISPDNILLDKWGSPFLIDFGAAREEASRETRAVSTVLIVKDGYSPQEFYFAGGKQGPSSDLYALGATFYHLISGVAPPNSQTRMAEFAGRNPDPCEPLAGRFPEYDHSFLEAIDKAMQILPKARIQSAKDWLNIINKEGERVKPLKLNSRFDLNKTLTKLVSETNEYVLNSEPRTPNSKPLELIPSEKKPAKAPGWAHEFNHETSAPKPMPAGSLVETVEEQRAVEKTVAELEARKAARLAAEERKRKWWRLGFLRKSDQSSA</sequence>
<dbReference type="Gene3D" id="1.10.510.10">
    <property type="entry name" value="Transferase(Phosphotransferase) domain 1"/>
    <property type="match status" value="1"/>
</dbReference>
<dbReference type="EMBL" id="CP151762">
    <property type="protein sequence ID" value="WZU63001.1"/>
    <property type="molecule type" value="Genomic_DNA"/>
</dbReference>
<dbReference type="SUPFAM" id="SSF56112">
    <property type="entry name" value="Protein kinase-like (PK-like)"/>
    <property type="match status" value="1"/>
</dbReference>
<accession>A0AAN0NE67</accession>
<dbReference type="PROSITE" id="PS50011">
    <property type="entry name" value="PROTEIN_KINASE_DOM"/>
    <property type="match status" value="1"/>
</dbReference>
<evidence type="ECO:0000313" key="8">
    <source>
        <dbReference type="Proteomes" id="UP001451782"/>
    </source>
</evidence>
<proteinExistence type="predicted"/>
<dbReference type="AlphaFoldDB" id="A0AAN0NE67"/>
<feature type="compositionally biased region" description="Polar residues" evidence="5">
    <location>
        <begin position="354"/>
        <end position="363"/>
    </location>
</feature>
<dbReference type="Pfam" id="PF00069">
    <property type="entry name" value="Pkinase"/>
    <property type="match status" value="1"/>
</dbReference>
<dbReference type="InterPro" id="IPR008266">
    <property type="entry name" value="Tyr_kinase_AS"/>
</dbReference>
<evidence type="ECO:0000256" key="4">
    <source>
        <dbReference type="ARBA" id="ARBA00022840"/>
    </source>
</evidence>
<evidence type="ECO:0000256" key="2">
    <source>
        <dbReference type="ARBA" id="ARBA00022741"/>
    </source>
</evidence>
<gene>
    <name evidence="7" type="ORF">AABB28_14185</name>
</gene>
<dbReference type="EC" id="2.7.11.1" evidence="7"/>
<keyword evidence="4" id="KW-0067">ATP-binding</keyword>
<keyword evidence="3 7" id="KW-0418">Kinase</keyword>
<dbReference type="PANTHER" id="PTHR43289:SF34">
    <property type="entry name" value="SERINE_THREONINE-PROTEIN KINASE YBDM-RELATED"/>
    <property type="match status" value="1"/>
</dbReference>
<protein>
    <submittedName>
        <fullName evidence="7">Serine/threonine-protein kinase</fullName>
        <ecNumber evidence="7">2.7.11.1</ecNumber>
    </submittedName>
</protein>
<dbReference type="GO" id="GO:0005524">
    <property type="term" value="F:ATP binding"/>
    <property type="evidence" value="ECO:0007669"/>
    <property type="project" value="UniProtKB-KW"/>
</dbReference>
<organism evidence="7 8">
    <name type="scientific">Yoonia algicola</name>
    <dbReference type="NCBI Taxonomy" id="3137368"/>
    <lineage>
        <taxon>Bacteria</taxon>
        <taxon>Pseudomonadati</taxon>
        <taxon>Pseudomonadota</taxon>
        <taxon>Alphaproteobacteria</taxon>
        <taxon>Rhodobacterales</taxon>
        <taxon>Paracoccaceae</taxon>
        <taxon>Yoonia</taxon>
    </lineage>
</organism>
<evidence type="ECO:0000313" key="7">
    <source>
        <dbReference type="EMBL" id="WZU63001.1"/>
    </source>
</evidence>
<dbReference type="InterPro" id="IPR000719">
    <property type="entry name" value="Prot_kinase_dom"/>
</dbReference>
<name>A0AAN0NE67_9RHOB</name>
<dbReference type="InterPro" id="IPR011009">
    <property type="entry name" value="Kinase-like_dom_sf"/>
</dbReference>
<feature type="region of interest" description="Disordered" evidence="5">
    <location>
        <begin position="354"/>
        <end position="379"/>
    </location>
</feature>
<evidence type="ECO:0000256" key="1">
    <source>
        <dbReference type="ARBA" id="ARBA00022679"/>
    </source>
</evidence>
<keyword evidence="8" id="KW-1185">Reference proteome</keyword>
<keyword evidence="2" id="KW-0547">Nucleotide-binding</keyword>
<feature type="domain" description="Protein kinase" evidence="6">
    <location>
        <begin position="44"/>
        <end position="336"/>
    </location>
</feature>
<dbReference type="KEGG" id="yag:AABB28_14185"/>
<dbReference type="RefSeq" id="WP_342069398.1">
    <property type="nucleotide sequence ID" value="NZ_CP151762.1"/>
</dbReference>
<dbReference type="CDD" id="cd14014">
    <property type="entry name" value="STKc_PknB_like"/>
    <property type="match status" value="1"/>
</dbReference>
<dbReference type="PANTHER" id="PTHR43289">
    <property type="entry name" value="MITOGEN-ACTIVATED PROTEIN KINASE KINASE KINASE 20-RELATED"/>
    <property type="match status" value="1"/>
</dbReference>
<evidence type="ECO:0000256" key="5">
    <source>
        <dbReference type="SAM" id="MobiDB-lite"/>
    </source>
</evidence>
<reference evidence="7 8" key="1">
    <citation type="submission" date="2024-04" db="EMBL/GenBank/DDBJ databases">
        <title>Phylogenomic analyses of a clade within the roseobacter group suggest taxonomic reassignments of species of the genera Aestuariivita, Citreicella, Loktanella, Nautella, Pelagibaca, Ruegeria, Thalassobius, Thiobacimonas and Tropicibacter, and the proposal o.</title>
        <authorList>
            <person name="Jeon C.O."/>
        </authorList>
    </citation>
    <scope>NUCLEOTIDE SEQUENCE [LARGE SCALE GENOMIC DNA]</scope>
    <source>
        <strain evidence="7 8">G8-12</strain>
    </source>
</reference>
<evidence type="ECO:0000256" key="3">
    <source>
        <dbReference type="ARBA" id="ARBA00022777"/>
    </source>
</evidence>
<dbReference type="Gene3D" id="3.30.200.20">
    <property type="entry name" value="Phosphorylase Kinase, domain 1"/>
    <property type="match status" value="1"/>
</dbReference>
<dbReference type="GO" id="GO:0004674">
    <property type="term" value="F:protein serine/threonine kinase activity"/>
    <property type="evidence" value="ECO:0007669"/>
    <property type="project" value="UniProtKB-EC"/>
</dbReference>
<keyword evidence="1 7" id="KW-0808">Transferase</keyword>
<dbReference type="Proteomes" id="UP001451782">
    <property type="component" value="Chromosome"/>
</dbReference>
<dbReference type="PROSITE" id="PS00109">
    <property type="entry name" value="PROTEIN_KINASE_TYR"/>
    <property type="match status" value="1"/>
</dbReference>
<evidence type="ECO:0000259" key="6">
    <source>
        <dbReference type="PROSITE" id="PS50011"/>
    </source>
</evidence>